<dbReference type="Pfam" id="PF16344">
    <property type="entry name" value="FecR_C"/>
    <property type="match status" value="1"/>
</dbReference>
<dbReference type="InterPro" id="IPR006860">
    <property type="entry name" value="FecR"/>
</dbReference>
<dbReference type="AlphaFoldDB" id="A0A1G8DAP2"/>
<name>A0A1G8DAP2_9FLAO</name>
<evidence type="ECO:0000256" key="1">
    <source>
        <dbReference type="SAM" id="Phobius"/>
    </source>
</evidence>
<keyword evidence="1" id="KW-1133">Transmembrane helix</keyword>
<reference evidence="5" key="1">
    <citation type="submission" date="2016-10" db="EMBL/GenBank/DDBJ databases">
        <authorList>
            <person name="Varghese N."/>
            <person name="Submissions S."/>
        </authorList>
    </citation>
    <scope>NUCLEOTIDE SEQUENCE [LARGE SCALE GENOMIC DNA]</scope>
    <source>
        <strain evidence="5">CGMCC 1.2747</strain>
    </source>
</reference>
<feature type="transmembrane region" description="Helical" evidence="1">
    <location>
        <begin position="70"/>
        <end position="91"/>
    </location>
</feature>
<feature type="domain" description="FecR protein" evidence="2">
    <location>
        <begin position="103"/>
        <end position="194"/>
    </location>
</feature>
<organism evidence="4 5">
    <name type="scientific">Flavobacterium omnivorum</name>
    <dbReference type="NCBI Taxonomy" id="178355"/>
    <lineage>
        <taxon>Bacteria</taxon>
        <taxon>Pseudomonadati</taxon>
        <taxon>Bacteroidota</taxon>
        <taxon>Flavobacteriia</taxon>
        <taxon>Flavobacteriales</taxon>
        <taxon>Flavobacteriaceae</taxon>
        <taxon>Flavobacterium</taxon>
    </lineage>
</organism>
<dbReference type="STRING" id="178355.SAMN04488062_10970"/>
<dbReference type="InterPro" id="IPR012373">
    <property type="entry name" value="Ferrdict_sens_TM"/>
</dbReference>
<accession>A0A1G8DAP2</accession>
<evidence type="ECO:0000259" key="3">
    <source>
        <dbReference type="Pfam" id="PF16344"/>
    </source>
</evidence>
<dbReference type="Proteomes" id="UP000199274">
    <property type="component" value="Unassembled WGS sequence"/>
</dbReference>
<dbReference type="RefSeq" id="WP_091257571.1">
    <property type="nucleotide sequence ID" value="NZ_FNDB01000009.1"/>
</dbReference>
<dbReference type="Pfam" id="PF04773">
    <property type="entry name" value="FecR"/>
    <property type="match status" value="1"/>
</dbReference>
<feature type="domain" description="Protein FecR C-terminal" evidence="3">
    <location>
        <begin position="239"/>
        <end position="307"/>
    </location>
</feature>
<evidence type="ECO:0000259" key="2">
    <source>
        <dbReference type="Pfam" id="PF04773"/>
    </source>
</evidence>
<dbReference type="InterPro" id="IPR032508">
    <property type="entry name" value="FecR_C"/>
</dbReference>
<protein>
    <submittedName>
        <fullName evidence="4">FecR family protein</fullName>
    </submittedName>
</protein>
<dbReference type="GO" id="GO:0016989">
    <property type="term" value="F:sigma factor antagonist activity"/>
    <property type="evidence" value="ECO:0007669"/>
    <property type="project" value="TreeGrafter"/>
</dbReference>
<keyword evidence="5" id="KW-1185">Reference proteome</keyword>
<dbReference type="PIRSF" id="PIRSF018266">
    <property type="entry name" value="FecR"/>
    <property type="match status" value="1"/>
</dbReference>
<evidence type="ECO:0000313" key="5">
    <source>
        <dbReference type="Proteomes" id="UP000199274"/>
    </source>
</evidence>
<dbReference type="PANTHER" id="PTHR30273">
    <property type="entry name" value="PERIPLASMIC SIGNAL SENSOR AND SIGMA FACTOR ACTIVATOR FECR-RELATED"/>
    <property type="match status" value="1"/>
</dbReference>
<dbReference type="PANTHER" id="PTHR30273:SF2">
    <property type="entry name" value="PROTEIN FECR"/>
    <property type="match status" value="1"/>
</dbReference>
<keyword evidence="1" id="KW-0472">Membrane</keyword>
<gene>
    <name evidence="4" type="ORF">SAMN04488062_10970</name>
</gene>
<evidence type="ECO:0000313" key="4">
    <source>
        <dbReference type="EMBL" id="SDH54380.1"/>
    </source>
</evidence>
<keyword evidence="1" id="KW-0812">Transmembrane</keyword>
<proteinExistence type="predicted"/>
<dbReference type="Gene3D" id="3.55.50.30">
    <property type="match status" value="1"/>
</dbReference>
<dbReference type="EMBL" id="FNDB01000009">
    <property type="protein sequence ID" value="SDH54380.1"/>
    <property type="molecule type" value="Genomic_DNA"/>
</dbReference>
<dbReference type="Gene3D" id="2.60.120.1440">
    <property type="match status" value="1"/>
</dbReference>
<dbReference type="OrthoDB" id="704021at2"/>
<sequence>MQKEDFILLAQKYAQNKCSLSEKEVVEIFFQKRIEEEENSTILFTEEKRKAILDRINAKISKPKGVLRALYYKTATIAAIGIALIGIVFLFNPEYNHRTIIQSTAKGEQKTLLLPDGSQILLNANSSLSYSSDFKTNRNLILSGEAYFKVVKNPNRPFIVKSEQFETKVLGTSFTIKAYKNQSNQIKVLTGIVEVNSTENTSWKFILTKNQQLKFSKSMLPVQSFATNEDFLAWTKNTLIFTNSTLGEAAETLENKFNVSIIFDSHDLRELRITGKFKKENLNNILQSIAVVKQLEIEFITQNQIYIREKNKNEIQN</sequence>